<dbReference type="Gene3D" id="3.30.1380.10">
    <property type="match status" value="1"/>
</dbReference>
<dbReference type="EMBL" id="JACRSY010000061">
    <property type="protein sequence ID" value="MBC8581574.1"/>
    <property type="molecule type" value="Genomic_DNA"/>
</dbReference>
<dbReference type="Proteomes" id="UP000655830">
    <property type="component" value="Unassembled WGS sequence"/>
</dbReference>
<dbReference type="InterPro" id="IPR039561">
    <property type="entry name" value="Peptidase_M15C"/>
</dbReference>
<gene>
    <name evidence="2" type="ORF">H8718_18990</name>
</gene>
<keyword evidence="3" id="KW-1185">Reference proteome</keyword>
<organism evidence="2 3">
    <name type="scientific">Zhenhengia yiwuensis</name>
    <dbReference type="NCBI Taxonomy" id="2763666"/>
    <lineage>
        <taxon>Bacteria</taxon>
        <taxon>Bacillati</taxon>
        <taxon>Bacillota</taxon>
        <taxon>Clostridia</taxon>
        <taxon>Lachnospirales</taxon>
        <taxon>Lachnospiraceae</taxon>
        <taxon>Zhenhengia</taxon>
    </lineage>
</organism>
<dbReference type="RefSeq" id="WP_249334566.1">
    <property type="nucleotide sequence ID" value="NZ_JACRSY010000061.1"/>
</dbReference>
<dbReference type="AlphaFoldDB" id="A0A926IG01"/>
<dbReference type="SUPFAM" id="SSF55166">
    <property type="entry name" value="Hedgehog/DD-peptidase"/>
    <property type="match status" value="1"/>
</dbReference>
<reference evidence="2" key="1">
    <citation type="submission" date="2020-08" db="EMBL/GenBank/DDBJ databases">
        <title>Genome public.</title>
        <authorList>
            <person name="Liu C."/>
            <person name="Sun Q."/>
        </authorList>
    </citation>
    <scope>NUCLEOTIDE SEQUENCE</scope>
    <source>
        <strain evidence="2">NSJ-12</strain>
    </source>
</reference>
<protein>
    <submittedName>
        <fullName evidence="2">M15 family metallopeptidase</fullName>
    </submittedName>
</protein>
<sequence>MSDLIKQCRDVKKLSAQAQKACALFMEECERQKLNVLIVETLRTKERQYFLACQGRTVPQAKAMGVPATFAEKYANPSEKQVTWTLDSNHLGGMAFDFCKNVKGQEYSDKAFFNKCGEIVSDLGLEWGGAFGDSPHVQVPKGWKEPIIKEDEELKKAVTKIIDSGVKINDASWNRLDRINLKNVPALISKIGIRLFDVSTYDTAVAKMVEVKIINSPDIWKNKKYTEQNVRDLIVKVSGYLG</sequence>
<evidence type="ECO:0000259" key="1">
    <source>
        <dbReference type="Pfam" id="PF13539"/>
    </source>
</evidence>
<dbReference type="Pfam" id="PF13539">
    <property type="entry name" value="Peptidase_M15_4"/>
    <property type="match status" value="1"/>
</dbReference>
<proteinExistence type="predicted"/>
<accession>A0A926IG01</accession>
<dbReference type="GO" id="GO:0008233">
    <property type="term" value="F:peptidase activity"/>
    <property type="evidence" value="ECO:0007669"/>
    <property type="project" value="InterPro"/>
</dbReference>
<dbReference type="CDD" id="cd14845">
    <property type="entry name" value="L-Ala-D-Glu_peptidase_like"/>
    <property type="match status" value="1"/>
</dbReference>
<feature type="domain" description="Peptidase M15C" evidence="1">
    <location>
        <begin position="85"/>
        <end position="138"/>
    </location>
</feature>
<name>A0A926IG01_9FIRM</name>
<evidence type="ECO:0000313" key="3">
    <source>
        <dbReference type="Proteomes" id="UP000655830"/>
    </source>
</evidence>
<comment type="caution">
    <text evidence="2">The sequence shown here is derived from an EMBL/GenBank/DDBJ whole genome shotgun (WGS) entry which is preliminary data.</text>
</comment>
<evidence type="ECO:0000313" key="2">
    <source>
        <dbReference type="EMBL" id="MBC8581574.1"/>
    </source>
</evidence>
<dbReference type="InterPro" id="IPR009045">
    <property type="entry name" value="Zn_M74/Hedgehog-like"/>
</dbReference>